<dbReference type="RefSeq" id="XP_014485274.1">
    <property type="nucleotide sequence ID" value="XM_014629788.1"/>
</dbReference>
<keyword evidence="3" id="KW-1185">Reference proteome</keyword>
<protein>
    <submittedName>
        <fullName evidence="4">Uncharacterized protein LOC106749880</fullName>
    </submittedName>
</protein>
<dbReference type="GeneID" id="106749880"/>
<organism evidence="3 4">
    <name type="scientific">Dinoponera quadriceps</name>
    <name type="common">South American ant</name>
    <dbReference type="NCBI Taxonomy" id="609295"/>
    <lineage>
        <taxon>Eukaryota</taxon>
        <taxon>Metazoa</taxon>
        <taxon>Ecdysozoa</taxon>
        <taxon>Arthropoda</taxon>
        <taxon>Hexapoda</taxon>
        <taxon>Insecta</taxon>
        <taxon>Pterygota</taxon>
        <taxon>Neoptera</taxon>
        <taxon>Endopterygota</taxon>
        <taxon>Hymenoptera</taxon>
        <taxon>Apocrita</taxon>
        <taxon>Aculeata</taxon>
        <taxon>Formicoidea</taxon>
        <taxon>Formicidae</taxon>
        <taxon>Ponerinae</taxon>
        <taxon>Ponerini</taxon>
        <taxon>Dinoponera</taxon>
    </lineage>
</organism>
<proteinExistence type="predicted"/>
<keyword evidence="1" id="KW-0175">Coiled coil</keyword>
<feature type="coiled-coil region" evidence="1">
    <location>
        <begin position="74"/>
        <end position="104"/>
    </location>
</feature>
<evidence type="ECO:0000256" key="1">
    <source>
        <dbReference type="SAM" id="Coils"/>
    </source>
</evidence>
<sequence length="278" mass="32433">MAKPERLRFTILDDLILLREVSGQNPYEESDRWKTVAERVVRATQKNFSLRCVKEHVDHLLKIWAREGRAHLRKSGTEEQYNEKEQLLQQVQDLQREFRRAGKGVNSNGQKSQARDITFEVENIFNNLEVIIEEPTVGMSIPSSFPSSTFLPIALPSPTLSSSSSSSTPLTSASPLRSPNTSPSRTGGPIRNKTRHDGLRKSTLQFLQERHKKEVELQEKQFRLEERRMQLEEEKFRMERKEREARLELEIEERRQRIAVSKQKQEILEILLQLIHKP</sequence>
<feature type="compositionally biased region" description="Low complexity" evidence="2">
    <location>
        <begin position="157"/>
        <end position="179"/>
    </location>
</feature>
<evidence type="ECO:0000313" key="4">
    <source>
        <dbReference type="RefSeq" id="XP_014485274.1"/>
    </source>
</evidence>
<feature type="coiled-coil region" evidence="1">
    <location>
        <begin position="214"/>
        <end position="248"/>
    </location>
</feature>
<dbReference type="KEGG" id="dqu:106749880"/>
<name>A0A6P3Y584_DINQU</name>
<dbReference type="Proteomes" id="UP000515204">
    <property type="component" value="Unplaced"/>
</dbReference>
<reference evidence="4" key="1">
    <citation type="submission" date="2025-08" db="UniProtKB">
        <authorList>
            <consortium name="RefSeq"/>
        </authorList>
    </citation>
    <scope>IDENTIFICATION</scope>
</reference>
<accession>A0A6P3Y584</accession>
<gene>
    <name evidence="4" type="primary">LOC106749880</name>
</gene>
<feature type="region of interest" description="Disordered" evidence="2">
    <location>
        <begin position="157"/>
        <end position="199"/>
    </location>
</feature>
<evidence type="ECO:0000313" key="3">
    <source>
        <dbReference type="Proteomes" id="UP000515204"/>
    </source>
</evidence>
<dbReference type="OrthoDB" id="72637at2759"/>
<dbReference type="PANTHER" id="PTHR37558">
    <property type="entry name" value="HTH CENPB-TYPE DOMAIN-CONTAINING PROTEIN"/>
    <property type="match status" value="1"/>
</dbReference>
<dbReference type="AlphaFoldDB" id="A0A6P3Y584"/>
<evidence type="ECO:0000256" key="2">
    <source>
        <dbReference type="SAM" id="MobiDB-lite"/>
    </source>
</evidence>
<dbReference type="PANTHER" id="PTHR37558:SF1">
    <property type="entry name" value="HTH CENPB-TYPE DOMAIN-CONTAINING PROTEIN"/>
    <property type="match status" value="1"/>
</dbReference>